<keyword evidence="2" id="KW-1185">Reference proteome</keyword>
<accession>A0A1H8S143</accession>
<protein>
    <submittedName>
        <fullName evidence="1">Uncharacterized protein</fullName>
    </submittedName>
</protein>
<dbReference type="AlphaFoldDB" id="A0A1H8S143"/>
<sequence length="58" mass="6500">MMAIFNYELTRWRSGFAARCLCGNVRKTAQTPAAQAVTQNLNVTKHEMKNGSRGSRLN</sequence>
<name>A0A1H8S143_9PROT</name>
<dbReference type="EMBL" id="FODO01000016">
    <property type="protein sequence ID" value="SEO72164.1"/>
    <property type="molecule type" value="Genomic_DNA"/>
</dbReference>
<proteinExistence type="predicted"/>
<gene>
    <name evidence="1" type="ORF">SAMN05216333_11636</name>
</gene>
<evidence type="ECO:0000313" key="2">
    <source>
        <dbReference type="Proteomes" id="UP000198814"/>
    </source>
</evidence>
<evidence type="ECO:0000313" key="1">
    <source>
        <dbReference type="EMBL" id="SEO72164.1"/>
    </source>
</evidence>
<dbReference type="Proteomes" id="UP000198814">
    <property type="component" value="Unassembled WGS sequence"/>
</dbReference>
<organism evidence="1 2">
    <name type="scientific">Nitrosomonas oligotropha</name>
    <dbReference type="NCBI Taxonomy" id="42354"/>
    <lineage>
        <taxon>Bacteria</taxon>
        <taxon>Pseudomonadati</taxon>
        <taxon>Pseudomonadota</taxon>
        <taxon>Betaproteobacteria</taxon>
        <taxon>Nitrosomonadales</taxon>
        <taxon>Nitrosomonadaceae</taxon>
        <taxon>Nitrosomonas</taxon>
    </lineage>
</organism>
<reference evidence="2" key="1">
    <citation type="submission" date="2016-10" db="EMBL/GenBank/DDBJ databases">
        <authorList>
            <person name="Varghese N."/>
            <person name="Submissions S."/>
        </authorList>
    </citation>
    <scope>NUCLEOTIDE SEQUENCE [LARGE SCALE GENOMIC DNA]</scope>
    <source>
        <strain evidence="2">Nm76</strain>
    </source>
</reference>